<organism evidence="1 2">
    <name type="scientific">Calocera cornea HHB12733</name>
    <dbReference type="NCBI Taxonomy" id="1353952"/>
    <lineage>
        <taxon>Eukaryota</taxon>
        <taxon>Fungi</taxon>
        <taxon>Dikarya</taxon>
        <taxon>Basidiomycota</taxon>
        <taxon>Agaricomycotina</taxon>
        <taxon>Dacrymycetes</taxon>
        <taxon>Dacrymycetales</taxon>
        <taxon>Dacrymycetaceae</taxon>
        <taxon>Calocera</taxon>
    </lineage>
</organism>
<dbReference type="AlphaFoldDB" id="A0A165DBE5"/>
<proteinExistence type="predicted"/>
<dbReference type="InParanoid" id="A0A165DBE5"/>
<name>A0A165DBE5_9BASI</name>
<evidence type="ECO:0000313" key="1">
    <source>
        <dbReference type="EMBL" id="KZT52447.1"/>
    </source>
</evidence>
<keyword evidence="2" id="KW-1185">Reference proteome</keyword>
<gene>
    <name evidence="1" type="ORF">CALCODRAFT_502313</name>
</gene>
<evidence type="ECO:0000313" key="2">
    <source>
        <dbReference type="Proteomes" id="UP000076842"/>
    </source>
</evidence>
<sequence>MWSLHNVIAVVQDKKAMKLRFLDFEGLKSVPAFVRGQAPFLQDVSQEWLKVLLDFLPQHPGFGHAHEQGRTARHLLKLAENAWVSEPGEARIKSFREGDWADEATLAG</sequence>
<reference evidence="1 2" key="1">
    <citation type="journal article" date="2016" name="Mol. Biol. Evol.">
        <title>Comparative Genomics of Early-Diverging Mushroom-Forming Fungi Provides Insights into the Origins of Lignocellulose Decay Capabilities.</title>
        <authorList>
            <person name="Nagy L.G."/>
            <person name="Riley R."/>
            <person name="Tritt A."/>
            <person name="Adam C."/>
            <person name="Daum C."/>
            <person name="Floudas D."/>
            <person name="Sun H."/>
            <person name="Yadav J.S."/>
            <person name="Pangilinan J."/>
            <person name="Larsson K.H."/>
            <person name="Matsuura K."/>
            <person name="Barry K."/>
            <person name="Labutti K."/>
            <person name="Kuo R."/>
            <person name="Ohm R.A."/>
            <person name="Bhattacharya S.S."/>
            <person name="Shirouzu T."/>
            <person name="Yoshinaga Y."/>
            <person name="Martin F.M."/>
            <person name="Grigoriev I.V."/>
            <person name="Hibbett D.S."/>
        </authorList>
    </citation>
    <scope>NUCLEOTIDE SEQUENCE [LARGE SCALE GENOMIC DNA]</scope>
    <source>
        <strain evidence="1 2">HHB12733</strain>
    </source>
</reference>
<accession>A0A165DBE5</accession>
<dbReference type="Proteomes" id="UP000076842">
    <property type="component" value="Unassembled WGS sequence"/>
</dbReference>
<protein>
    <submittedName>
        <fullName evidence="1">Uncharacterized protein</fullName>
    </submittedName>
</protein>
<dbReference type="STRING" id="1353952.A0A165DBE5"/>
<dbReference type="EMBL" id="KV424066">
    <property type="protein sequence ID" value="KZT52447.1"/>
    <property type="molecule type" value="Genomic_DNA"/>
</dbReference>